<sequence>MEPLLAYVLYKDGEKAVVPVSLYKDYCPKSTKDLAKNKLVYWRDKDAPDGGDEDYYPGDIEELAATAEELAKKLNKRRIRWPKHVFDDAAHEAAQQSAQILRFCFHHYWVFTCDGVLKLSVWHEYKCFHRAGEVQEHLKKRKTCQCSEQQQVCNSDIPATREPELGSESLGARDVPGEGLVELAAAAPTAVEAAASSSPSPAQQGLPVQAQIYVPTSSVIAQERQGAPRGGDTQNGGRENEERPSRCTWKSIPASKRGRSACAA</sequence>
<evidence type="ECO:0000313" key="2">
    <source>
        <dbReference type="EMBL" id="KAK8765470.1"/>
    </source>
</evidence>
<keyword evidence="3" id="KW-1185">Reference proteome</keyword>
<gene>
    <name evidence="2" type="ORF">V5799_031921</name>
</gene>
<dbReference type="Proteomes" id="UP001321473">
    <property type="component" value="Unassembled WGS sequence"/>
</dbReference>
<accession>A0AAQ4DSN0</accession>
<name>A0AAQ4DSN0_AMBAM</name>
<organism evidence="2 3">
    <name type="scientific">Amblyomma americanum</name>
    <name type="common">Lone star tick</name>
    <dbReference type="NCBI Taxonomy" id="6943"/>
    <lineage>
        <taxon>Eukaryota</taxon>
        <taxon>Metazoa</taxon>
        <taxon>Ecdysozoa</taxon>
        <taxon>Arthropoda</taxon>
        <taxon>Chelicerata</taxon>
        <taxon>Arachnida</taxon>
        <taxon>Acari</taxon>
        <taxon>Parasitiformes</taxon>
        <taxon>Ixodida</taxon>
        <taxon>Ixodoidea</taxon>
        <taxon>Ixodidae</taxon>
        <taxon>Amblyomminae</taxon>
        <taxon>Amblyomma</taxon>
    </lineage>
</organism>
<dbReference type="EMBL" id="JARKHS020027315">
    <property type="protein sequence ID" value="KAK8765470.1"/>
    <property type="molecule type" value="Genomic_DNA"/>
</dbReference>
<proteinExistence type="predicted"/>
<dbReference type="AlphaFoldDB" id="A0AAQ4DSN0"/>
<feature type="region of interest" description="Disordered" evidence="1">
    <location>
        <begin position="219"/>
        <end position="264"/>
    </location>
</feature>
<reference evidence="2 3" key="1">
    <citation type="journal article" date="2023" name="Arcadia Sci">
        <title>De novo assembly of a long-read Amblyomma americanum tick genome.</title>
        <authorList>
            <person name="Chou S."/>
            <person name="Poskanzer K.E."/>
            <person name="Rollins M."/>
            <person name="Thuy-Boun P.S."/>
        </authorList>
    </citation>
    <scope>NUCLEOTIDE SEQUENCE [LARGE SCALE GENOMIC DNA]</scope>
    <source>
        <strain evidence="2">F_SG_1</strain>
        <tissue evidence="2">Salivary glands</tissue>
    </source>
</reference>
<evidence type="ECO:0000256" key="1">
    <source>
        <dbReference type="SAM" id="MobiDB-lite"/>
    </source>
</evidence>
<comment type="caution">
    <text evidence="2">The sequence shown here is derived from an EMBL/GenBank/DDBJ whole genome shotgun (WGS) entry which is preliminary data.</text>
</comment>
<protein>
    <submittedName>
        <fullName evidence="2">Uncharacterized protein</fullName>
    </submittedName>
</protein>
<evidence type="ECO:0000313" key="3">
    <source>
        <dbReference type="Proteomes" id="UP001321473"/>
    </source>
</evidence>